<organism evidence="2 3">
    <name type="scientific">Paxillus rubicundulus Ve08.2h10</name>
    <dbReference type="NCBI Taxonomy" id="930991"/>
    <lineage>
        <taxon>Eukaryota</taxon>
        <taxon>Fungi</taxon>
        <taxon>Dikarya</taxon>
        <taxon>Basidiomycota</taxon>
        <taxon>Agaricomycotina</taxon>
        <taxon>Agaricomycetes</taxon>
        <taxon>Agaricomycetidae</taxon>
        <taxon>Boletales</taxon>
        <taxon>Paxilineae</taxon>
        <taxon>Paxillaceae</taxon>
        <taxon>Paxillus</taxon>
    </lineage>
</organism>
<reference evidence="2 3" key="1">
    <citation type="submission" date="2014-04" db="EMBL/GenBank/DDBJ databases">
        <authorList>
            <consortium name="DOE Joint Genome Institute"/>
            <person name="Kuo A."/>
            <person name="Kohler A."/>
            <person name="Jargeat P."/>
            <person name="Nagy L.G."/>
            <person name="Floudas D."/>
            <person name="Copeland A."/>
            <person name="Barry K.W."/>
            <person name="Cichocki N."/>
            <person name="Veneault-Fourrey C."/>
            <person name="LaButti K."/>
            <person name="Lindquist E.A."/>
            <person name="Lipzen A."/>
            <person name="Lundell T."/>
            <person name="Morin E."/>
            <person name="Murat C."/>
            <person name="Sun H."/>
            <person name="Tunlid A."/>
            <person name="Henrissat B."/>
            <person name="Grigoriev I.V."/>
            <person name="Hibbett D.S."/>
            <person name="Martin F."/>
            <person name="Nordberg H.P."/>
            <person name="Cantor M.N."/>
            <person name="Hua S.X."/>
        </authorList>
    </citation>
    <scope>NUCLEOTIDE SEQUENCE [LARGE SCALE GENOMIC DNA]</scope>
    <source>
        <strain evidence="2 3">Ve08.2h10</strain>
    </source>
</reference>
<dbReference type="InParanoid" id="A0A0D0DCD2"/>
<dbReference type="AlphaFoldDB" id="A0A0D0DCD2"/>
<gene>
    <name evidence="2" type="ORF">PAXRUDRAFT_773889</name>
</gene>
<name>A0A0D0DCD2_9AGAM</name>
<dbReference type="Proteomes" id="UP000054538">
    <property type="component" value="Unassembled WGS sequence"/>
</dbReference>
<dbReference type="EMBL" id="KN826623">
    <property type="protein sequence ID" value="KIK78339.1"/>
    <property type="molecule type" value="Genomic_DNA"/>
</dbReference>
<dbReference type="STRING" id="930991.A0A0D0DCD2"/>
<feature type="compositionally biased region" description="Pro residues" evidence="1">
    <location>
        <begin position="115"/>
        <end position="126"/>
    </location>
</feature>
<evidence type="ECO:0000313" key="2">
    <source>
        <dbReference type="EMBL" id="KIK78339.1"/>
    </source>
</evidence>
<evidence type="ECO:0000256" key="1">
    <source>
        <dbReference type="SAM" id="MobiDB-lite"/>
    </source>
</evidence>
<evidence type="ECO:0000313" key="3">
    <source>
        <dbReference type="Proteomes" id="UP000054538"/>
    </source>
</evidence>
<feature type="compositionally biased region" description="Low complexity" evidence="1">
    <location>
        <begin position="65"/>
        <end position="86"/>
    </location>
</feature>
<dbReference type="HOGENOM" id="CLU_1428421_0_0_1"/>
<feature type="region of interest" description="Disordered" evidence="1">
    <location>
        <begin position="63"/>
        <end position="126"/>
    </location>
</feature>
<sequence>MIILIKLPQYMNMVAHLLNINSDDITVQSIEHMATMVWQQYSSRCKPNEQSTNKITTIKCKDNDPQFSQQQQPQWPQQQQQGSSSSNKKKKRRGKCSAEGQAKQEQQQHNHLATEPPPPSSLPPCCPPLRNCPHQLPLLPFLSTHINSRTPWPSNTMDCLLSPRHSTQLTLCTVLESCQLLRQSIILTQW</sequence>
<keyword evidence="3" id="KW-1185">Reference proteome</keyword>
<accession>A0A0D0DCD2</accession>
<proteinExistence type="predicted"/>
<protein>
    <submittedName>
        <fullName evidence="2">Uncharacterized protein</fullName>
    </submittedName>
</protein>
<reference evidence="3" key="2">
    <citation type="submission" date="2015-01" db="EMBL/GenBank/DDBJ databases">
        <title>Evolutionary Origins and Diversification of the Mycorrhizal Mutualists.</title>
        <authorList>
            <consortium name="DOE Joint Genome Institute"/>
            <consortium name="Mycorrhizal Genomics Consortium"/>
            <person name="Kohler A."/>
            <person name="Kuo A."/>
            <person name="Nagy L.G."/>
            <person name="Floudas D."/>
            <person name="Copeland A."/>
            <person name="Barry K.W."/>
            <person name="Cichocki N."/>
            <person name="Veneault-Fourrey C."/>
            <person name="LaButti K."/>
            <person name="Lindquist E.A."/>
            <person name="Lipzen A."/>
            <person name="Lundell T."/>
            <person name="Morin E."/>
            <person name="Murat C."/>
            <person name="Riley R."/>
            <person name="Ohm R."/>
            <person name="Sun H."/>
            <person name="Tunlid A."/>
            <person name="Henrissat B."/>
            <person name="Grigoriev I.V."/>
            <person name="Hibbett D.S."/>
            <person name="Martin F."/>
        </authorList>
    </citation>
    <scope>NUCLEOTIDE SEQUENCE [LARGE SCALE GENOMIC DNA]</scope>
    <source>
        <strain evidence="3">Ve08.2h10</strain>
    </source>
</reference>